<keyword evidence="2" id="KW-0378">Hydrolase</keyword>
<feature type="domain" description="Peptidase family U32 C-terminal" evidence="4">
    <location>
        <begin position="324"/>
        <end position="400"/>
    </location>
</feature>
<dbReference type="InterPro" id="IPR032525">
    <property type="entry name" value="Peptidase_U32_C"/>
</dbReference>
<keyword evidence="1 5" id="KW-0645">Protease</keyword>
<dbReference type="Pfam" id="PF01136">
    <property type="entry name" value="Peptidase_U32"/>
    <property type="match status" value="1"/>
</dbReference>
<evidence type="ECO:0000256" key="3">
    <source>
        <dbReference type="ARBA" id="ARBA00038374"/>
    </source>
</evidence>
<evidence type="ECO:0000256" key="2">
    <source>
        <dbReference type="ARBA" id="ARBA00022801"/>
    </source>
</evidence>
<dbReference type="Pfam" id="PF16325">
    <property type="entry name" value="Peptidase_U32_C"/>
    <property type="match status" value="1"/>
</dbReference>
<evidence type="ECO:0000256" key="1">
    <source>
        <dbReference type="ARBA" id="ARBA00022670"/>
    </source>
</evidence>
<dbReference type="GO" id="GO:0008233">
    <property type="term" value="F:peptidase activity"/>
    <property type="evidence" value="ECO:0007669"/>
    <property type="project" value="UniProtKB-KW"/>
</dbReference>
<gene>
    <name evidence="5" type="ORF">SAMN05444424_2669</name>
</gene>
<dbReference type="RefSeq" id="WP_244273544.1">
    <property type="nucleotide sequence ID" value="NZ_FQVY01000005.1"/>
</dbReference>
<dbReference type="EMBL" id="FQVY01000005">
    <property type="protein sequence ID" value="SHG55324.1"/>
    <property type="molecule type" value="Genomic_DNA"/>
</dbReference>
<evidence type="ECO:0000259" key="4">
    <source>
        <dbReference type="Pfam" id="PF16325"/>
    </source>
</evidence>
<comment type="caution">
    <text evidence="5">The sequence shown here is derived from an EMBL/GenBank/DDBJ whole genome shotgun (WGS) entry which is preliminary data.</text>
</comment>
<dbReference type="InterPro" id="IPR051454">
    <property type="entry name" value="RNA/ubiquinone_mod_enzymes"/>
</dbReference>
<dbReference type="InterPro" id="IPR001539">
    <property type="entry name" value="Peptidase_U32"/>
</dbReference>
<proteinExistence type="inferred from homology"/>
<evidence type="ECO:0000313" key="5">
    <source>
        <dbReference type="EMBL" id="SHG55324.1"/>
    </source>
</evidence>
<dbReference type="Proteomes" id="UP000184089">
    <property type="component" value="Unassembled WGS sequence"/>
</dbReference>
<dbReference type="PANTHER" id="PTHR30217:SF6">
    <property type="entry name" value="TRNA HYDROXYLATION PROTEIN P"/>
    <property type="match status" value="1"/>
</dbReference>
<sequence length="409" mass="44498">MLKKPELLAPAGDEERLEAALLYGADAVYLGGRRFGMRAGPENFSPDGLRRAVALAHQKGVKVYLTCNTLPRQGELAALPAFLADAAEAGVDAFIIADLGVMEAARQAAPQVALHVSTQLGVVNAATATALYKMGASRVVLARELSLEEIASIRRETPPQLELEAFVHGAMCMSVSGRCLLSQYLAGRDPNRGDCAQPCRWRYRLEEESAPGVYHEIGEIPGQGSYLLNAGDLRMIEHIGALAAAGVGSFKIEGRAKSVYYAAAVTNAYRIAIDRWAAAPDEPCPDWLVGETEAVSHRPYTTGFYFGQPRQFTESGQYLQSCQVAAVAERWADGRLWCRMKNRLREGEELELLLPGRAPLALPVADLRDGAGEPIREAVHPHMAFSLRCQEPAPRGAILRRRLEGAPRR</sequence>
<dbReference type="GO" id="GO:0006508">
    <property type="term" value="P:proteolysis"/>
    <property type="evidence" value="ECO:0007669"/>
    <property type="project" value="UniProtKB-KW"/>
</dbReference>
<protein>
    <submittedName>
        <fullName evidence="5">Protease</fullName>
    </submittedName>
</protein>
<name>A0AAQ1MG22_9FIRM</name>
<reference evidence="6" key="1">
    <citation type="submission" date="2016-11" db="EMBL/GenBank/DDBJ databases">
        <authorList>
            <person name="Jaros S."/>
            <person name="Januszkiewicz K."/>
            <person name="Wedrychowicz H."/>
        </authorList>
    </citation>
    <scope>NUCLEOTIDE SEQUENCE [LARGE SCALE GENOMIC DNA]</scope>
    <source>
        <strain evidence="6">DSM 4029</strain>
    </source>
</reference>
<organism evidence="5 6">
    <name type="scientific">Bittarella massiliensis</name>
    <name type="common">ex Durand et al. 2017</name>
    <dbReference type="NCBI Taxonomy" id="1720313"/>
    <lineage>
        <taxon>Bacteria</taxon>
        <taxon>Bacillati</taxon>
        <taxon>Bacillota</taxon>
        <taxon>Clostridia</taxon>
        <taxon>Eubacteriales</taxon>
        <taxon>Oscillospiraceae</taxon>
        <taxon>Bittarella (ex Durand et al. 2017)</taxon>
    </lineage>
</organism>
<dbReference type="SUPFAM" id="SSF51412">
    <property type="entry name" value="Inosine monophosphate dehydrogenase (IMPDH)"/>
    <property type="match status" value="1"/>
</dbReference>
<dbReference type="AlphaFoldDB" id="A0AAQ1MG22"/>
<evidence type="ECO:0000313" key="6">
    <source>
        <dbReference type="Proteomes" id="UP000184089"/>
    </source>
</evidence>
<comment type="similarity">
    <text evidence="3">Belongs to the peptidase U32 family.</text>
</comment>
<dbReference type="PROSITE" id="PS01276">
    <property type="entry name" value="PEPTIDASE_U32"/>
    <property type="match status" value="1"/>
</dbReference>
<accession>A0AAQ1MG22</accession>
<dbReference type="Gene3D" id="2.40.30.10">
    <property type="entry name" value="Translation factors"/>
    <property type="match status" value="1"/>
</dbReference>
<dbReference type="PANTHER" id="PTHR30217">
    <property type="entry name" value="PEPTIDASE U32 FAMILY"/>
    <property type="match status" value="1"/>
</dbReference>